<accession>A0ABW8CDN7</accession>
<dbReference type="InterPro" id="IPR001173">
    <property type="entry name" value="Glyco_trans_2-like"/>
</dbReference>
<dbReference type="Pfam" id="PF00535">
    <property type="entry name" value="Glycos_transf_2"/>
    <property type="match status" value="1"/>
</dbReference>
<evidence type="ECO:0000256" key="4">
    <source>
        <dbReference type="ARBA" id="ARBA00022679"/>
    </source>
</evidence>
<comment type="subcellular location">
    <subcellularLocation>
        <location evidence="1">Cell membrane</location>
        <topology evidence="1">Peripheral membrane protein</topology>
    </subcellularLocation>
</comment>
<dbReference type="SUPFAM" id="SSF53756">
    <property type="entry name" value="UDP-Glycosyltransferase/glycogen phosphorylase"/>
    <property type="match status" value="1"/>
</dbReference>
<keyword evidence="4" id="KW-0808">Transferase</keyword>
<keyword evidence="3" id="KW-1003">Cell membrane</keyword>
<comment type="similarity">
    <text evidence="2">Belongs to the CDP-glycerol glycerophosphotransferase family.</text>
</comment>
<evidence type="ECO:0000256" key="6">
    <source>
        <dbReference type="ARBA" id="ARBA00023136"/>
    </source>
</evidence>
<protein>
    <submittedName>
        <fullName evidence="9">CDP-glycerol glycerophosphotransferase family protein</fullName>
    </submittedName>
</protein>
<dbReference type="CDD" id="cd00761">
    <property type="entry name" value="Glyco_tranf_GTA_type"/>
    <property type="match status" value="1"/>
</dbReference>
<dbReference type="InterPro" id="IPR029044">
    <property type="entry name" value="Nucleotide-diphossugar_trans"/>
</dbReference>
<dbReference type="Gene3D" id="3.40.50.12580">
    <property type="match status" value="1"/>
</dbReference>
<feature type="domain" description="Glycosyltransferase 2-like" evidence="7">
    <location>
        <begin position="6"/>
        <end position="134"/>
    </location>
</feature>
<proteinExistence type="inferred from homology"/>
<dbReference type="InterPro" id="IPR043148">
    <property type="entry name" value="TagF_C"/>
</dbReference>
<keyword evidence="6" id="KW-0472">Membrane</keyword>
<dbReference type="Pfam" id="PF04464">
    <property type="entry name" value="Glyphos_transf"/>
    <property type="match status" value="1"/>
</dbReference>
<evidence type="ECO:0000313" key="9">
    <source>
        <dbReference type="EMBL" id="MFI9104563.1"/>
    </source>
</evidence>
<evidence type="ECO:0000256" key="1">
    <source>
        <dbReference type="ARBA" id="ARBA00004202"/>
    </source>
</evidence>
<sequence length="1184" mass="129449">MTPRLTVVVPVHHVEQHLEDCLRSVAEQTLDALDVVMVDVVDGDADPAPEIARRFAENDRRFRLVRAARPATRGLGHARNTGAGQADPRTTYLTFLDGDDTLPPRTYEKLVTRLDRSGADLATAFRTTGTGTSTTHISRDLTLLADRSATNKVFRRTFWDRHALTFPEDVRHEDGVVTIPAHFLAEAVDVLPERVRDHPRPRPATRRTDVQDLRDRFAAVDGVSRFLAEKSTSTHQWDAHQREYDRSVLSGDLLDCAGALPMAGPEYREVFMDRARDFLTRVDPALQAELPVGLRITCHLIREGRLDDLLAALAHEERNHGGFTVTGPPLRRRAEIPDGAGAGGTIRLPHDVAALSAADLSVRSRLLETRWQDGKLVLRGYAYIQNLDASAKRRSLKTAVLTSGRRRLLVPVRTVPVPEATDASGQEQHCYDWSGFEITVDPKRLRRGGRWTAGRWRLGVTVATSGVVRTTEVHAGDTGSGASPVPHPLGDGLRLVPCFEDGRLRLSVEPVEVRLTGHHALDDDTVEVLAVNSGSEQPRTLLLTHRASGTFVEYPAVCRPAGTAGRPGSVVTSRFSLADLATARATASVPADGTGTDGPPGASPGASATWDVAFTLADGSTRIAVGPSLSPGRYALGTDPLLGGLRRELVLGVTAAGDLELRDRTPRAVADQVGLQADGSLLIEGELPAMTPEGAELVLRHGTHRAEAAFPVTSDGDRFSVTVRPAEAAPTEGHWYLHLRTGSADGAVETPVHVAPCAFPDLPLPLPVPTQLPDADRALTLDRRHHDQLFLDAGPAVAPEDRGPYRGRLLRERHYPQARARTLRDTVLYSSFDGRQYSDSPRAVHEELVRRGAALDHLWVVGDARVQLPPTARAVPHGSAAWHEALARSRHLVTNTHLPAWFERREGQRVVQTWHGTPVKRIGQDLAGTLCADLAHLWPQPRRGHQWDVLISPNPYSTPLLRQALGYDGEVVETGLPRTDLLFADDRDKLAEEVRTRLQLPAGKRVVLYAPTQRDDRAYDDRHYRLDLDLDLAATESALAADHVLLVRAHPLVADRVPVNGGGFAHDVSGYPDLAELLLIADVLVTDYSSVMADFANTGRPMLFLTPDLDHYRDTVRGFYLDFEAQAPGPLLRSTDDMIGALRDLDSVTLRSAESYARFQTAFCPLDDGSAASRVADLLLSDHS</sequence>
<dbReference type="Proteomes" id="UP001614394">
    <property type="component" value="Unassembled WGS sequence"/>
</dbReference>
<dbReference type="Gene3D" id="3.90.550.10">
    <property type="entry name" value="Spore Coat Polysaccharide Biosynthesis Protein SpsA, Chain A"/>
    <property type="match status" value="1"/>
</dbReference>
<evidence type="ECO:0000256" key="5">
    <source>
        <dbReference type="ARBA" id="ARBA00022944"/>
    </source>
</evidence>
<gene>
    <name evidence="9" type="ORF">ACIGXA_29030</name>
</gene>
<dbReference type="InterPro" id="IPR051612">
    <property type="entry name" value="Teichoic_Acid_Biosynth"/>
</dbReference>
<reference evidence="9 10" key="1">
    <citation type="submission" date="2024-10" db="EMBL/GenBank/DDBJ databases">
        <title>The Natural Products Discovery Center: Release of the First 8490 Sequenced Strains for Exploring Actinobacteria Biosynthetic Diversity.</title>
        <authorList>
            <person name="Kalkreuter E."/>
            <person name="Kautsar S.A."/>
            <person name="Yang D."/>
            <person name="Bader C.D."/>
            <person name="Teijaro C.N."/>
            <person name="Fluegel L."/>
            <person name="Davis C.M."/>
            <person name="Simpson J.R."/>
            <person name="Lauterbach L."/>
            <person name="Steele A.D."/>
            <person name="Gui C."/>
            <person name="Meng S."/>
            <person name="Li G."/>
            <person name="Viehrig K."/>
            <person name="Ye F."/>
            <person name="Su P."/>
            <person name="Kiefer A.F."/>
            <person name="Nichols A."/>
            <person name="Cepeda A.J."/>
            <person name="Yan W."/>
            <person name="Fan B."/>
            <person name="Jiang Y."/>
            <person name="Adhikari A."/>
            <person name="Zheng C.-J."/>
            <person name="Schuster L."/>
            <person name="Cowan T.M."/>
            <person name="Smanski M.J."/>
            <person name="Chevrette M.G."/>
            <person name="De Carvalho L.P.S."/>
            <person name="Shen B."/>
        </authorList>
    </citation>
    <scope>NUCLEOTIDE SEQUENCE [LARGE SCALE GENOMIC DNA]</scope>
    <source>
        <strain evidence="9 10">NPDC053399</strain>
    </source>
</reference>
<evidence type="ECO:0000259" key="7">
    <source>
        <dbReference type="Pfam" id="PF00535"/>
    </source>
</evidence>
<organism evidence="9 10">
    <name type="scientific">Streptomyces fildesensis</name>
    <dbReference type="NCBI Taxonomy" id="375757"/>
    <lineage>
        <taxon>Bacteria</taxon>
        <taxon>Bacillati</taxon>
        <taxon>Actinomycetota</taxon>
        <taxon>Actinomycetes</taxon>
        <taxon>Kitasatosporales</taxon>
        <taxon>Streptomycetaceae</taxon>
        <taxon>Streptomyces</taxon>
    </lineage>
</organism>
<dbReference type="PANTHER" id="PTHR37316:SF3">
    <property type="entry name" value="TEICHOIC ACID GLYCEROL-PHOSPHATE TRANSFERASE"/>
    <property type="match status" value="1"/>
</dbReference>
<dbReference type="InterPro" id="IPR007554">
    <property type="entry name" value="Glycerophosphate_synth"/>
</dbReference>
<comment type="caution">
    <text evidence="9">The sequence shown here is derived from an EMBL/GenBank/DDBJ whole genome shotgun (WGS) entry which is preliminary data.</text>
</comment>
<evidence type="ECO:0000256" key="3">
    <source>
        <dbReference type="ARBA" id="ARBA00022475"/>
    </source>
</evidence>
<keyword evidence="5" id="KW-0777">Teichoic acid biosynthesis</keyword>
<dbReference type="InterPro" id="IPR043149">
    <property type="entry name" value="TagF_N"/>
</dbReference>
<name>A0ABW8CDN7_9ACTN</name>
<dbReference type="RefSeq" id="WP_399654997.1">
    <property type="nucleotide sequence ID" value="NZ_JBITYG010000009.1"/>
</dbReference>
<evidence type="ECO:0000259" key="8">
    <source>
        <dbReference type="Pfam" id="PF22181"/>
    </source>
</evidence>
<dbReference type="SUPFAM" id="SSF53448">
    <property type="entry name" value="Nucleotide-diphospho-sugar transferases"/>
    <property type="match status" value="1"/>
</dbReference>
<evidence type="ECO:0000256" key="2">
    <source>
        <dbReference type="ARBA" id="ARBA00010488"/>
    </source>
</evidence>
<keyword evidence="10" id="KW-1185">Reference proteome</keyword>
<dbReference type="PANTHER" id="PTHR37316">
    <property type="entry name" value="TEICHOIC ACID GLYCEROL-PHOSPHATE PRIMASE"/>
    <property type="match status" value="1"/>
</dbReference>
<dbReference type="Pfam" id="PF22181">
    <property type="entry name" value="TarS_linker"/>
    <property type="match status" value="1"/>
</dbReference>
<evidence type="ECO:0000313" key="10">
    <source>
        <dbReference type="Proteomes" id="UP001614394"/>
    </source>
</evidence>
<dbReference type="InterPro" id="IPR054028">
    <property type="entry name" value="TarS/TarP_linker"/>
</dbReference>
<dbReference type="Gene3D" id="3.40.50.11820">
    <property type="match status" value="1"/>
</dbReference>
<feature type="domain" description="TarS/TarP linker" evidence="8">
    <location>
        <begin position="263"/>
        <end position="311"/>
    </location>
</feature>
<dbReference type="EMBL" id="JBITYG010000009">
    <property type="protein sequence ID" value="MFI9104563.1"/>
    <property type="molecule type" value="Genomic_DNA"/>
</dbReference>